<dbReference type="Pfam" id="PF12796">
    <property type="entry name" value="Ank_2"/>
    <property type="match status" value="1"/>
</dbReference>
<dbReference type="AlphaFoldDB" id="A0A9P4PFN7"/>
<dbReference type="SUPFAM" id="SSF48403">
    <property type="entry name" value="Ankyrin repeat"/>
    <property type="match status" value="1"/>
</dbReference>
<dbReference type="InterPro" id="IPR036770">
    <property type="entry name" value="Ankyrin_rpt-contain_sf"/>
</dbReference>
<dbReference type="PROSITE" id="PS50297">
    <property type="entry name" value="ANK_REP_REGION"/>
    <property type="match status" value="1"/>
</dbReference>
<dbReference type="PANTHER" id="PTHR24198:SF165">
    <property type="entry name" value="ANKYRIN REPEAT-CONTAINING PROTEIN-RELATED"/>
    <property type="match status" value="1"/>
</dbReference>
<protein>
    <submittedName>
        <fullName evidence="4">Ankyrin</fullName>
    </submittedName>
</protein>
<evidence type="ECO:0000313" key="4">
    <source>
        <dbReference type="EMBL" id="KAF2444189.1"/>
    </source>
</evidence>
<dbReference type="Pfam" id="PF13606">
    <property type="entry name" value="Ank_3"/>
    <property type="match status" value="1"/>
</dbReference>
<dbReference type="EMBL" id="MU001501">
    <property type="protein sequence ID" value="KAF2444189.1"/>
    <property type="molecule type" value="Genomic_DNA"/>
</dbReference>
<dbReference type="Proteomes" id="UP000799764">
    <property type="component" value="Unassembled WGS sequence"/>
</dbReference>
<evidence type="ECO:0000313" key="5">
    <source>
        <dbReference type="Proteomes" id="UP000799764"/>
    </source>
</evidence>
<keyword evidence="2 3" id="KW-0040">ANK repeat</keyword>
<organism evidence="4 5">
    <name type="scientific">Karstenula rhodostoma CBS 690.94</name>
    <dbReference type="NCBI Taxonomy" id="1392251"/>
    <lineage>
        <taxon>Eukaryota</taxon>
        <taxon>Fungi</taxon>
        <taxon>Dikarya</taxon>
        <taxon>Ascomycota</taxon>
        <taxon>Pezizomycotina</taxon>
        <taxon>Dothideomycetes</taxon>
        <taxon>Pleosporomycetidae</taxon>
        <taxon>Pleosporales</taxon>
        <taxon>Massarineae</taxon>
        <taxon>Didymosphaeriaceae</taxon>
        <taxon>Karstenula</taxon>
    </lineage>
</organism>
<proteinExistence type="predicted"/>
<dbReference type="Gene3D" id="1.25.40.20">
    <property type="entry name" value="Ankyrin repeat-containing domain"/>
    <property type="match status" value="1"/>
</dbReference>
<dbReference type="SMART" id="SM00248">
    <property type="entry name" value="ANK"/>
    <property type="match status" value="5"/>
</dbReference>
<gene>
    <name evidence="4" type="ORF">P171DRAFT_27564</name>
</gene>
<keyword evidence="5" id="KW-1185">Reference proteome</keyword>
<reference evidence="4" key="1">
    <citation type="journal article" date="2020" name="Stud. Mycol.">
        <title>101 Dothideomycetes genomes: a test case for predicting lifestyles and emergence of pathogens.</title>
        <authorList>
            <person name="Haridas S."/>
            <person name="Albert R."/>
            <person name="Binder M."/>
            <person name="Bloem J."/>
            <person name="Labutti K."/>
            <person name="Salamov A."/>
            <person name="Andreopoulos B."/>
            <person name="Baker S."/>
            <person name="Barry K."/>
            <person name="Bills G."/>
            <person name="Bluhm B."/>
            <person name="Cannon C."/>
            <person name="Castanera R."/>
            <person name="Culley D."/>
            <person name="Daum C."/>
            <person name="Ezra D."/>
            <person name="Gonzalez J."/>
            <person name="Henrissat B."/>
            <person name="Kuo A."/>
            <person name="Liang C."/>
            <person name="Lipzen A."/>
            <person name="Lutzoni F."/>
            <person name="Magnuson J."/>
            <person name="Mondo S."/>
            <person name="Nolan M."/>
            <person name="Ohm R."/>
            <person name="Pangilinan J."/>
            <person name="Park H.-J."/>
            <person name="Ramirez L."/>
            <person name="Alfaro M."/>
            <person name="Sun H."/>
            <person name="Tritt A."/>
            <person name="Yoshinaga Y."/>
            <person name="Zwiers L.-H."/>
            <person name="Turgeon B."/>
            <person name="Goodwin S."/>
            <person name="Spatafora J."/>
            <person name="Crous P."/>
            <person name="Grigoriev I."/>
        </authorList>
    </citation>
    <scope>NUCLEOTIDE SEQUENCE</scope>
    <source>
        <strain evidence="4">CBS 690.94</strain>
    </source>
</reference>
<dbReference type="OrthoDB" id="20872at2759"/>
<name>A0A9P4PFN7_9PLEO</name>
<dbReference type="InterPro" id="IPR002110">
    <property type="entry name" value="Ankyrin_rpt"/>
</dbReference>
<keyword evidence="1" id="KW-0677">Repeat</keyword>
<accession>A0A9P4PFN7</accession>
<evidence type="ECO:0000256" key="2">
    <source>
        <dbReference type="ARBA" id="ARBA00023043"/>
    </source>
</evidence>
<feature type="repeat" description="ANK" evidence="3">
    <location>
        <begin position="162"/>
        <end position="194"/>
    </location>
</feature>
<sequence length="348" mass="39015">MERHGTARCCSQRLFSRCPIAHLSWVRCQPDMWRRRHTIAIRSLIHMDDMVKILLIAGAEVKKDPLGYGDLALAARLGNASALSAFLDGGTHPDANEGEAFQIALASGNMKSAHILVAAGADVRFRGGYYGSPVYAAVNGGIEPLRFLFTEYCVEPNFRDREGRTALHVAASCQITQVIKYLLELGLQTDHEDIKGWSAIHYATSVHNVTNLEFLLATGSPISHLEPDLWSPLHVACRNNGPEALDLLLRYGFRPTTVTTSMPSRQWDLYDIAWAHGNRKLVEESGTPKHEQLHLCRKQNPRNQTVPKFAPRPNWLCDGCIVGYFNVCRGHQFDLRFKCLICPNFDYC</sequence>
<comment type="caution">
    <text evidence="4">The sequence shown here is derived from an EMBL/GenBank/DDBJ whole genome shotgun (WGS) entry which is preliminary data.</text>
</comment>
<dbReference type="PANTHER" id="PTHR24198">
    <property type="entry name" value="ANKYRIN REPEAT AND PROTEIN KINASE DOMAIN-CONTAINING PROTEIN"/>
    <property type="match status" value="1"/>
</dbReference>
<evidence type="ECO:0000256" key="1">
    <source>
        <dbReference type="ARBA" id="ARBA00022737"/>
    </source>
</evidence>
<dbReference type="PROSITE" id="PS50088">
    <property type="entry name" value="ANK_REPEAT"/>
    <property type="match status" value="1"/>
</dbReference>
<evidence type="ECO:0000256" key="3">
    <source>
        <dbReference type="PROSITE-ProRule" id="PRU00023"/>
    </source>
</evidence>